<accession>G8JPC3</accession>
<dbReference type="FunCoup" id="G8JPC3">
    <property type="interactions" value="13"/>
</dbReference>
<evidence type="ECO:0000313" key="2">
    <source>
        <dbReference type="EMBL" id="AET38181.1"/>
    </source>
</evidence>
<protein>
    <recommendedName>
        <fullName evidence="1">UDENN FLCN/SMCR8-type domain-containing protein</fullName>
    </recommendedName>
</protein>
<dbReference type="GeneID" id="11471877"/>
<dbReference type="PROSITE" id="PS51834">
    <property type="entry name" value="DENN_FLCN_SMCR8"/>
    <property type="match status" value="1"/>
</dbReference>
<dbReference type="GO" id="GO:1904263">
    <property type="term" value="P:positive regulation of TORC1 signaling"/>
    <property type="evidence" value="ECO:0007669"/>
    <property type="project" value="EnsemblFungi"/>
</dbReference>
<dbReference type="GO" id="GO:0005774">
    <property type="term" value="C:vacuolar membrane"/>
    <property type="evidence" value="ECO:0007669"/>
    <property type="project" value="EnsemblFungi"/>
</dbReference>
<dbReference type="Proteomes" id="UP000006790">
    <property type="component" value="Chromosome 2"/>
</dbReference>
<dbReference type="InterPro" id="IPR021713">
    <property type="entry name" value="Folliculin"/>
</dbReference>
<dbReference type="eggNOG" id="KOG3715">
    <property type="taxonomic scope" value="Eukaryota"/>
</dbReference>
<dbReference type="KEGG" id="erc:Ecym_2453"/>
<dbReference type="InterPro" id="IPR037520">
    <property type="entry name" value="Folliculin/SMCR8_longin"/>
</dbReference>
<reference evidence="3" key="1">
    <citation type="journal article" date="2012" name="G3 (Bethesda)">
        <title>Pichia sorbitophila, an interspecies yeast hybrid reveals early steps of genome resolution following polyploidization.</title>
        <authorList>
            <person name="Leh Louis V."/>
            <person name="Despons L."/>
            <person name="Friedrich A."/>
            <person name="Martin T."/>
            <person name="Durrens P."/>
            <person name="Casaregola S."/>
            <person name="Neuveglise C."/>
            <person name="Fairhead C."/>
            <person name="Marck C."/>
            <person name="Cruz J.A."/>
            <person name="Straub M.L."/>
            <person name="Kugler V."/>
            <person name="Sacerdot C."/>
            <person name="Uzunov Z."/>
            <person name="Thierry A."/>
            <person name="Weiss S."/>
            <person name="Bleykasten C."/>
            <person name="De Montigny J."/>
            <person name="Jacques N."/>
            <person name="Jung P."/>
            <person name="Lemaire M."/>
            <person name="Mallet S."/>
            <person name="Morel G."/>
            <person name="Richard G.F."/>
            <person name="Sarkar A."/>
            <person name="Savel G."/>
            <person name="Schacherer J."/>
            <person name="Seret M.L."/>
            <person name="Talla E."/>
            <person name="Samson G."/>
            <person name="Jubin C."/>
            <person name="Poulain J."/>
            <person name="Vacherie B."/>
            <person name="Barbe V."/>
            <person name="Pelletier E."/>
            <person name="Sherman D.J."/>
            <person name="Westhof E."/>
            <person name="Weissenbach J."/>
            <person name="Baret P.V."/>
            <person name="Wincker P."/>
            <person name="Gaillardin C."/>
            <person name="Dujon B."/>
            <person name="Souciet J.L."/>
        </authorList>
    </citation>
    <scope>NUCLEOTIDE SEQUENCE [LARGE SCALE GENOMIC DNA]</scope>
    <source>
        <strain evidence="3">CBS 270.75 / DBVPG 7215 / KCTC 17166 / NRRL Y-17582</strain>
    </source>
</reference>
<dbReference type="OrthoDB" id="5599713at2759"/>
<keyword evidence="3" id="KW-1185">Reference proteome</keyword>
<dbReference type="HOGENOM" id="CLU_035854_1_0_1"/>
<dbReference type="InParanoid" id="G8JPC3"/>
<dbReference type="InterPro" id="IPR037521">
    <property type="entry name" value="FLCN/SMCR8_DENN"/>
</dbReference>
<dbReference type="STRING" id="931890.G8JPC3"/>
<evidence type="ECO:0000313" key="3">
    <source>
        <dbReference type="Proteomes" id="UP000006790"/>
    </source>
</evidence>
<dbReference type="GO" id="GO:0071230">
    <property type="term" value="P:cellular response to amino acid stimulus"/>
    <property type="evidence" value="ECO:0007669"/>
    <property type="project" value="EnsemblFungi"/>
</dbReference>
<proteinExistence type="predicted"/>
<gene>
    <name evidence="2" type="ordered locus">Ecym_2453</name>
</gene>
<feature type="domain" description="UDENN FLCN/SMCR8-type" evidence="1">
    <location>
        <begin position="48"/>
        <end position="241"/>
    </location>
</feature>
<evidence type="ECO:0000259" key="1">
    <source>
        <dbReference type="PROSITE" id="PS51834"/>
    </source>
</evidence>
<sequence>MNSLLISLTHFCDKHGPKVLLVTQCAKTLSECEKLLLPNYPTDSYCESCLILIPEENDIKSMRSVIGECYYVSTHYSTVRFQFLASLIKKIFSEETVSYDGSPLLFFDEIRGLNLSVGFKLEDPHARGNERRYCLVLTIDIRDQIQAMDVVSRNWKFILGAFSNMIEFIKQERRAEMKRTLKHNQILGTSNFSSMVSGTYLRGNNLKIPKNISNLTNDKLLFVRLHKWNSFILDRLGKQAC</sequence>
<dbReference type="RefSeq" id="XP_003644998.1">
    <property type="nucleotide sequence ID" value="XM_003644950.1"/>
</dbReference>
<name>G8JPC3_ERECY</name>
<dbReference type="GO" id="GO:0005096">
    <property type="term" value="F:GTPase activator activity"/>
    <property type="evidence" value="ECO:0007669"/>
    <property type="project" value="EnsemblFungi"/>
</dbReference>
<dbReference type="PANTHER" id="PTHR31441:SF2">
    <property type="entry name" value="FOLLICULIN"/>
    <property type="match status" value="1"/>
</dbReference>
<dbReference type="GO" id="GO:1990877">
    <property type="term" value="C:FNIP-folliculin RagC/D GAP"/>
    <property type="evidence" value="ECO:0007669"/>
    <property type="project" value="EnsemblFungi"/>
</dbReference>
<dbReference type="Pfam" id="PF11704">
    <property type="entry name" value="Folliculin"/>
    <property type="match status" value="1"/>
</dbReference>
<organism evidence="2 3">
    <name type="scientific">Eremothecium cymbalariae (strain CBS 270.75 / DBVPG 7215 / KCTC 17166 / NRRL Y-17582)</name>
    <name type="common">Yeast</name>
    <dbReference type="NCBI Taxonomy" id="931890"/>
    <lineage>
        <taxon>Eukaryota</taxon>
        <taxon>Fungi</taxon>
        <taxon>Dikarya</taxon>
        <taxon>Ascomycota</taxon>
        <taxon>Saccharomycotina</taxon>
        <taxon>Saccharomycetes</taxon>
        <taxon>Saccharomycetales</taxon>
        <taxon>Saccharomycetaceae</taxon>
        <taxon>Eremothecium</taxon>
    </lineage>
</organism>
<dbReference type="OMA" id="THFCDKH"/>
<dbReference type="EMBL" id="CP002498">
    <property type="protein sequence ID" value="AET38181.1"/>
    <property type="molecule type" value="Genomic_DNA"/>
</dbReference>
<dbReference type="AlphaFoldDB" id="G8JPC3"/>
<dbReference type="GO" id="GO:0005829">
    <property type="term" value="C:cytosol"/>
    <property type="evidence" value="ECO:0007669"/>
    <property type="project" value="TreeGrafter"/>
</dbReference>
<dbReference type="PANTHER" id="PTHR31441">
    <property type="entry name" value="FOLLICULIN FAMILY MEMBER"/>
    <property type="match status" value="1"/>
</dbReference>